<dbReference type="GO" id="GO:0052650">
    <property type="term" value="F:all-trans-retinol dehydrogenase (NADP+) activity"/>
    <property type="evidence" value="ECO:0007669"/>
    <property type="project" value="UniProtKB-ARBA"/>
</dbReference>
<feature type="transmembrane region" description="Helical" evidence="13">
    <location>
        <begin position="6"/>
        <end position="25"/>
    </location>
</feature>
<dbReference type="InterPro" id="IPR036291">
    <property type="entry name" value="NAD(P)-bd_dom_sf"/>
</dbReference>
<keyword evidence="6" id="KW-0560">Oxidoreductase</keyword>
<evidence type="ECO:0000313" key="15">
    <source>
        <dbReference type="RefSeq" id="XP_011496077.1"/>
    </source>
</evidence>
<dbReference type="PRINTS" id="PR00080">
    <property type="entry name" value="SDRFAMILY"/>
</dbReference>
<evidence type="ECO:0000256" key="12">
    <source>
        <dbReference type="RuleBase" id="RU000363"/>
    </source>
</evidence>
<name>A0AAJ6YDI6_9HYME</name>
<evidence type="ECO:0000256" key="5">
    <source>
        <dbReference type="ARBA" id="ARBA00022989"/>
    </source>
</evidence>
<dbReference type="GO" id="GO:0005811">
    <property type="term" value="C:lipid droplet"/>
    <property type="evidence" value="ECO:0007669"/>
    <property type="project" value="TreeGrafter"/>
</dbReference>
<keyword evidence="3 13" id="KW-0812">Transmembrane</keyword>
<dbReference type="GO" id="GO:0016020">
    <property type="term" value="C:membrane"/>
    <property type="evidence" value="ECO:0007669"/>
    <property type="project" value="UniProtKB-SubCell"/>
</dbReference>
<dbReference type="KEGG" id="csol:105360774"/>
<evidence type="ECO:0000256" key="2">
    <source>
        <dbReference type="ARBA" id="ARBA00006484"/>
    </source>
</evidence>
<dbReference type="PROSITE" id="PS00061">
    <property type="entry name" value="ADH_SHORT"/>
    <property type="match status" value="1"/>
</dbReference>
<dbReference type="PANTHER" id="PTHR24322:SF736">
    <property type="entry name" value="RETINOL DEHYDROGENASE 10"/>
    <property type="match status" value="1"/>
</dbReference>
<dbReference type="AlphaFoldDB" id="A0AAJ6YDI6"/>
<comment type="function">
    <text evidence="9">Catalyzes the reduction of all-trans-retinal to all-trans-retinol in the presence of NADPH.</text>
</comment>
<dbReference type="PRINTS" id="PR00081">
    <property type="entry name" value="GDHRDH"/>
</dbReference>
<evidence type="ECO:0000256" key="8">
    <source>
        <dbReference type="ARBA" id="ARBA00023136"/>
    </source>
</evidence>
<evidence type="ECO:0000256" key="4">
    <source>
        <dbReference type="ARBA" id="ARBA00022857"/>
    </source>
</evidence>
<evidence type="ECO:0000256" key="7">
    <source>
        <dbReference type="ARBA" id="ARBA00023098"/>
    </source>
</evidence>
<evidence type="ECO:0000313" key="14">
    <source>
        <dbReference type="Proteomes" id="UP000695007"/>
    </source>
</evidence>
<protein>
    <recommendedName>
        <fullName evidence="10">Short-chain dehydrogenase/reductase 3</fullName>
    </recommendedName>
    <alternativeName>
        <fullName evidence="11">Retinal short-chain dehydrogenase/reductase 1</fullName>
    </alternativeName>
</protein>
<keyword evidence="8 13" id="KW-0472">Membrane</keyword>
<dbReference type="GeneID" id="105360774"/>
<dbReference type="FunFam" id="3.40.50.720:FF:000131">
    <property type="entry name" value="Short-chain dehydrogenase/reductase 3"/>
    <property type="match status" value="1"/>
</dbReference>
<keyword evidence="5 13" id="KW-1133">Transmembrane helix</keyword>
<evidence type="ECO:0000256" key="9">
    <source>
        <dbReference type="ARBA" id="ARBA00059620"/>
    </source>
</evidence>
<dbReference type="Proteomes" id="UP000695007">
    <property type="component" value="Unplaced"/>
</dbReference>
<evidence type="ECO:0000256" key="3">
    <source>
        <dbReference type="ARBA" id="ARBA00022692"/>
    </source>
</evidence>
<gene>
    <name evidence="15" type="primary">LOC105360774</name>
</gene>
<organism evidence="14 15">
    <name type="scientific">Ceratosolen solmsi marchali</name>
    <dbReference type="NCBI Taxonomy" id="326594"/>
    <lineage>
        <taxon>Eukaryota</taxon>
        <taxon>Metazoa</taxon>
        <taxon>Ecdysozoa</taxon>
        <taxon>Arthropoda</taxon>
        <taxon>Hexapoda</taxon>
        <taxon>Insecta</taxon>
        <taxon>Pterygota</taxon>
        <taxon>Neoptera</taxon>
        <taxon>Endopterygota</taxon>
        <taxon>Hymenoptera</taxon>
        <taxon>Apocrita</taxon>
        <taxon>Proctotrupomorpha</taxon>
        <taxon>Chalcidoidea</taxon>
        <taxon>Agaonidae</taxon>
        <taxon>Agaoninae</taxon>
        <taxon>Ceratosolen</taxon>
    </lineage>
</organism>
<evidence type="ECO:0000256" key="1">
    <source>
        <dbReference type="ARBA" id="ARBA00004141"/>
    </source>
</evidence>
<dbReference type="InterPro" id="IPR002347">
    <property type="entry name" value="SDR_fam"/>
</dbReference>
<dbReference type="CTD" id="34627"/>
<evidence type="ECO:0000256" key="13">
    <source>
        <dbReference type="SAM" id="Phobius"/>
    </source>
</evidence>
<evidence type="ECO:0000256" key="11">
    <source>
        <dbReference type="ARBA" id="ARBA00082544"/>
    </source>
</evidence>
<dbReference type="InterPro" id="IPR020904">
    <property type="entry name" value="Sc_DH/Rdtase_CS"/>
</dbReference>
<accession>A0AAJ6YDI6</accession>
<dbReference type="PANTHER" id="PTHR24322">
    <property type="entry name" value="PKSB"/>
    <property type="match status" value="1"/>
</dbReference>
<dbReference type="Gene3D" id="3.40.50.720">
    <property type="entry name" value="NAD(P)-binding Rossmann-like Domain"/>
    <property type="match status" value="1"/>
</dbReference>
<keyword evidence="14" id="KW-1185">Reference proteome</keyword>
<keyword evidence="4" id="KW-0521">NADP</keyword>
<dbReference type="SUPFAM" id="SSF51735">
    <property type="entry name" value="NAD(P)-binding Rossmann-fold domains"/>
    <property type="match status" value="1"/>
</dbReference>
<evidence type="ECO:0000256" key="6">
    <source>
        <dbReference type="ARBA" id="ARBA00023002"/>
    </source>
</evidence>
<keyword evidence="7" id="KW-0443">Lipid metabolism</keyword>
<dbReference type="Pfam" id="PF00106">
    <property type="entry name" value="adh_short"/>
    <property type="match status" value="1"/>
</dbReference>
<proteinExistence type="inferred from homology"/>
<sequence length="355" mass="40058">MYLSTNVIRVVSCHALVIFAVMTVSTPQAMTLSSTNHRQRRRCCNFLGTLLRIPSNACSLFLLLMRCTMAMLTASIRLVVPPWKKSLFGETVLITGAGHGIGRELAIQLSALGCIVVCWDTDIEANRATMSIISKNGGEVHGFVVDVSKRLEVREVVRLMRKADIPDVNILINNTGVLLRGPFLDYKDEDVQKIFEINVLSQFWTIQAFLPSMLRNKKGHIVSINNMCEFNGLTNNVAYCSSKFAVRGLMESLCEELRLTTENSKINFTTVYPLYLDTDFHYNPKFRFPYLSGVASPTYTAKKIIRAIQRNYEEYSIPGCLVYLSAINRLLPRKAMRLIIDFLTNFEKDTTIAAD</sequence>
<comment type="subcellular location">
    <subcellularLocation>
        <location evidence="1">Membrane</location>
        <topology evidence="1">Multi-pass membrane protein</topology>
    </subcellularLocation>
</comment>
<evidence type="ECO:0000256" key="10">
    <source>
        <dbReference type="ARBA" id="ARBA00068717"/>
    </source>
</evidence>
<dbReference type="RefSeq" id="XP_011496077.1">
    <property type="nucleotide sequence ID" value="XM_011497775.1"/>
</dbReference>
<reference evidence="15" key="1">
    <citation type="submission" date="2025-08" db="UniProtKB">
        <authorList>
            <consortium name="RefSeq"/>
        </authorList>
    </citation>
    <scope>IDENTIFICATION</scope>
</reference>
<comment type="similarity">
    <text evidence="2 12">Belongs to the short-chain dehydrogenases/reductases (SDR) family.</text>
</comment>